<organism evidence="1 2">
    <name type="scientific">Pochonia chlamydosporia 170</name>
    <dbReference type="NCBI Taxonomy" id="1380566"/>
    <lineage>
        <taxon>Eukaryota</taxon>
        <taxon>Fungi</taxon>
        <taxon>Dikarya</taxon>
        <taxon>Ascomycota</taxon>
        <taxon>Pezizomycotina</taxon>
        <taxon>Sordariomycetes</taxon>
        <taxon>Hypocreomycetidae</taxon>
        <taxon>Hypocreales</taxon>
        <taxon>Clavicipitaceae</taxon>
        <taxon>Pochonia</taxon>
    </lineage>
</organism>
<keyword evidence="2" id="KW-1185">Reference proteome</keyword>
<protein>
    <submittedName>
        <fullName evidence="1">Uncharacterized protein</fullName>
    </submittedName>
</protein>
<dbReference type="RefSeq" id="XP_022285994.1">
    <property type="nucleotide sequence ID" value="XM_022430262.1"/>
</dbReference>
<dbReference type="EMBL" id="LSBJ02000001">
    <property type="protein sequence ID" value="OWT43585.1"/>
    <property type="molecule type" value="Genomic_DNA"/>
</dbReference>
<gene>
    <name evidence="1" type="ORF">VFPPC_18688</name>
</gene>
<comment type="caution">
    <text evidence="1">The sequence shown here is derived from an EMBL/GenBank/DDBJ whole genome shotgun (WGS) entry which is preliminary data.</text>
</comment>
<dbReference type="Proteomes" id="UP000078397">
    <property type="component" value="Unassembled WGS sequence"/>
</dbReference>
<accession>A0A219ATS5</accession>
<dbReference type="GeneID" id="33937383"/>
<evidence type="ECO:0000313" key="2">
    <source>
        <dbReference type="Proteomes" id="UP000078397"/>
    </source>
</evidence>
<proteinExistence type="predicted"/>
<name>A0A219ATS5_METCM</name>
<dbReference type="KEGG" id="pchm:VFPPC_18688"/>
<evidence type="ECO:0000313" key="1">
    <source>
        <dbReference type="EMBL" id="OWT43585.1"/>
    </source>
</evidence>
<reference evidence="1 2" key="1">
    <citation type="journal article" date="2016" name="PLoS Pathog.">
        <title>Biosynthesis of antibiotic leucinostatins in bio-control fungus Purpureocillium lilacinum and their inhibition on phytophthora revealed by genome mining.</title>
        <authorList>
            <person name="Wang G."/>
            <person name="Liu Z."/>
            <person name="Lin R."/>
            <person name="Li E."/>
            <person name="Mao Z."/>
            <person name="Ling J."/>
            <person name="Yang Y."/>
            <person name="Yin W.B."/>
            <person name="Xie B."/>
        </authorList>
    </citation>
    <scope>NUCLEOTIDE SEQUENCE [LARGE SCALE GENOMIC DNA]</scope>
    <source>
        <strain evidence="1">170</strain>
    </source>
</reference>
<dbReference type="AlphaFoldDB" id="A0A219ATS5"/>
<sequence length="143" mass="16037">MVCFCQEDASRRHICCESSPHQTQKQKALDSPYKSGSLVSCLFAACGHNPPLHTEYWTHLSLGRSQYPPTQTTVSQVVWRWLMTSVQLKDRPGTPLCRRMTATPCHLQPAESGCGLARVRFWKTLGPSQTSKDNHGTHSARLD</sequence>